<evidence type="ECO:0000313" key="2">
    <source>
        <dbReference type="EMBL" id="MCY1077837.1"/>
    </source>
</evidence>
<reference evidence="2 3" key="1">
    <citation type="submission" date="2022-11" db="EMBL/GenBank/DDBJ databases">
        <title>Minimal conservation of predation-associated metabolite biosynthetic gene clusters underscores biosynthetic potential of Myxococcota including descriptions for ten novel species: Archangium lansinium sp. nov., Myxococcus landrumus sp. nov., Nannocystis bai.</title>
        <authorList>
            <person name="Ahearne A."/>
            <person name="Stevens C."/>
            <person name="Phillips K."/>
        </authorList>
    </citation>
    <scope>NUCLEOTIDE SEQUENCE [LARGE SCALE GENOMIC DNA]</scope>
    <source>
        <strain evidence="2 3">MIWBW</strain>
    </source>
</reference>
<evidence type="ECO:0000313" key="3">
    <source>
        <dbReference type="Proteomes" id="UP001207654"/>
    </source>
</evidence>
<proteinExistence type="predicted"/>
<dbReference type="Gene3D" id="3.40.1260.10">
    <property type="entry name" value="DsrEFH-like"/>
    <property type="match status" value="1"/>
</dbReference>
<gene>
    <name evidence="2" type="ORF">OV287_25530</name>
</gene>
<comment type="caution">
    <text evidence="2">The sequence shown here is derived from an EMBL/GenBank/DDBJ whole genome shotgun (WGS) entry which is preliminary data.</text>
</comment>
<feature type="signal peptide" evidence="1">
    <location>
        <begin position="1"/>
        <end position="21"/>
    </location>
</feature>
<keyword evidence="3" id="KW-1185">Reference proteome</keyword>
<protein>
    <submittedName>
        <fullName evidence="2">DsrE family protein</fullName>
    </submittedName>
</protein>
<dbReference type="InterPro" id="IPR027396">
    <property type="entry name" value="DsrEFH-like"/>
</dbReference>
<dbReference type="SUPFAM" id="SSF75169">
    <property type="entry name" value="DsrEFH-like"/>
    <property type="match status" value="1"/>
</dbReference>
<keyword evidence="1" id="KW-0732">Signal</keyword>
<dbReference type="InterPro" id="IPR003787">
    <property type="entry name" value="Sulphur_relay_DsrE/F-like"/>
</dbReference>
<organism evidence="2 3">
    <name type="scientific">Archangium lansingense</name>
    <dbReference type="NCBI Taxonomy" id="2995310"/>
    <lineage>
        <taxon>Bacteria</taxon>
        <taxon>Pseudomonadati</taxon>
        <taxon>Myxococcota</taxon>
        <taxon>Myxococcia</taxon>
        <taxon>Myxococcales</taxon>
        <taxon>Cystobacterineae</taxon>
        <taxon>Archangiaceae</taxon>
        <taxon>Archangium</taxon>
    </lineage>
</organism>
<sequence length="156" mass="16569">MNRLLLLLITALATAPLATFAAAPSQAPQASEKKVPARQGKLVFVSTTGLEDLGTLSSSLRHAKAAKDSGYLSDVVWLTYGRAIVVLDPTVKAVPESIRKEAQDAKAAGVRLVACGNALGKFDIDPKKLQPQVEVVDNGVAELSRLVAEGYQVIRY</sequence>
<dbReference type="RefSeq" id="WP_267536646.1">
    <property type="nucleotide sequence ID" value="NZ_JAPNKA010000001.1"/>
</dbReference>
<name>A0ABT4A850_9BACT</name>
<dbReference type="Pfam" id="PF02635">
    <property type="entry name" value="DsrE"/>
    <property type="match status" value="1"/>
</dbReference>
<evidence type="ECO:0000256" key="1">
    <source>
        <dbReference type="SAM" id="SignalP"/>
    </source>
</evidence>
<dbReference type="Proteomes" id="UP001207654">
    <property type="component" value="Unassembled WGS sequence"/>
</dbReference>
<feature type="chain" id="PRO_5045917306" evidence="1">
    <location>
        <begin position="22"/>
        <end position="156"/>
    </location>
</feature>
<dbReference type="EMBL" id="JAPNKA010000001">
    <property type="protein sequence ID" value="MCY1077837.1"/>
    <property type="molecule type" value="Genomic_DNA"/>
</dbReference>
<accession>A0ABT4A850</accession>